<dbReference type="EMBL" id="BK014705">
    <property type="protein sequence ID" value="DAD68620.1"/>
    <property type="molecule type" value="Genomic_DNA"/>
</dbReference>
<proteinExistence type="predicted"/>
<dbReference type="InterPro" id="IPR046557">
    <property type="entry name" value="DUF6711"/>
</dbReference>
<accession>A0A8S5LF04</accession>
<dbReference type="Pfam" id="PF20458">
    <property type="entry name" value="DUF6711"/>
    <property type="match status" value="1"/>
</dbReference>
<evidence type="ECO:0000313" key="1">
    <source>
        <dbReference type="EMBL" id="DAD68620.1"/>
    </source>
</evidence>
<protein>
    <submittedName>
        <fullName evidence="1">Uncharacterized protein</fullName>
    </submittedName>
</protein>
<sequence length="138" mass="15998">MGEFKGYLIKFPKNGLQFPHKLIAKESYQATPLQRTEIKAYRDSNNLLRRVTSPNNKTKITFNTKDGLTLAEMRTIRSVLNGAMSNSQQRKLNVEYWDDELLAYRTMTAYIPDITYTPKLITADNIKYAAVTFTFIEY</sequence>
<name>A0A8S5LF04_9CAUD</name>
<reference evidence="1" key="1">
    <citation type="journal article" date="2021" name="Proc. Natl. Acad. Sci. U.S.A.">
        <title>A Catalog of Tens of Thousands of Viruses from Human Metagenomes Reveals Hidden Associations with Chronic Diseases.</title>
        <authorList>
            <person name="Tisza M.J."/>
            <person name="Buck C.B."/>
        </authorList>
    </citation>
    <scope>NUCLEOTIDE SEQUENCE</scope>
    <source>
        <strain evidence="1">CtABi4</strain>
    </source>
</reference>
<organism evidence="1">
    <name type="scientific">Siphoviridae sp. ctABi4</name>
    <dbReference type="NCBI Taxonomy" id="2823566"/>
    <lineage>
        <taxon>Viruses</taxon>
        <taxon>Duplodnaviria</taxon>
        <taxon>Heunggongvirae</taxon>
        <taxon>Uroviricota</taxon>
        <taxon>Caudoviricetes</taxon>
    </lineage>
</organism>